<organism evidence="1 2">
    <name type="scientific">Nibribacter koreensis</name>
    <dbReference type="NCBI Taxonomy" id="1084519"/>
    <lineage>
        <taxon>Bacteria</taxon>
        <taxon>Pseudomonadati</taxon>
        <taxon>Bacteroidota</taxon>
        <taxon>Cytophagia</taxon>
        <taxon>Cytophagales</taxon>
        <taxon>Hymenobacteraceae</taxon>
        <taxon>Nibribacter</taxon>
    </lineage>
</organism>
<dbReference type="PROSITE" id="PS51257">
    <property type="entry name" value="PROKAR_LIPOPROTEIN"/>
    <property type="match status" value="1"/>
</dbReference>
<accession>A0ABP8G132</accession>
<evidence type="ECO:0000313" key="1">
    <source>
        <dbReference type="EMBL" id="GAA4315169.1"/>
    </source>
</evidence>
<proteinExistence type="predicted"/>
<dbReference type="Proteomes" id="UP001501844">
    <property type="component" value="Unassembled WGS sequence"/>
</dbReference>
<comment type="caution">
    <text evidence="1">The sequence shown here is derived from an EMBL/GenBank/DDBJ whole genome shotgun (WGS) entry which is preliminary data.</text>
</comment>
<keyword evidence="2" id="KW-1185">Reference proteome</keyword>
<name>A0ABP8G132_9BACT</name>
<sequence>MRYFHSFVVGLCATVLIGCSENKTVQETTTTSSAQTTVEPAVRDTAMNTTVADTTLQTPKQEKVITSLEPQKPSFKVDVINGYLDEFRGCACYFARNEQELKQEKYIYFNDYQQKALVSVNGTKIPLVGAAKGNPSMLNSPYKDPKGRYEVSVSIQDSQQTGDEVASKKGIMQVKDLKTSAIQSLPFVGECGC</sequence>
<protein>
    <recommendedName>
        <fullName evidence="3">Lipoprotein</fullName>
    </recommendedName>
</protein>
<dbReference type="EMBL" id="BAABGX010000003">
    <property type="protein sequence ID" value="GAA4315169.1"/>
    <property type="molecule type" value="Genomic_DNA"/>
</dbReference>
<gene>
    <name evidence="1" type="ORF">GCM10023183_35660</name>
</gene>
<reference evidence="2" key="1">
    <citation type="journal article" date="2019" name="Int. J. Syst. Evol. Microbiol.">
        <title>The Global Catalogue of Microorganisms (GCM) 10K type strain sequencing project: providing services to taxonomists for standard genome sequencing and annotation.</title>
        <authorList>
            <consortium name="The Broad Institute Genomics Platform"/>
            <consortium name="The Broad Institute Genome Sequencing Center for Infectious Disease"/>
            <person name="Wu L."/>
            <person name="Ma J."/>
        </authorList>
    </citation>
    <scope>NUCLEOTIDE SEQUENCE [LARGE SCALE GENOMIC DNA]</scope>
    <source>
        <strain evidence="2">JCM 17917</strain>
    </source>
</reference>
<evidence type="ECO:0000313" key="2">
    <source>
        <dbReference type="Proteomes" id="UP001501844"/>
    </source>
</evidence>
<dbReference type="RefSeq" id="WP_345169276.1">
    <property type="nucleotide sequence ID" value="NZ_BAABGX010000003.1"/>
</dbReference>
<evidence type="ECO:0008006" key="3">
    <source>
        <dbReference type="Google" id="ProtNLM"/>
    </source>
</evidence>